<reference evidence="2" key="1">
    <citation type="submission" date="2014-09" db="EMBL/GenBank/DDBJ databases">
        <authorList>
            <person name="Magalhaes I.L.F."/>
            <person name="Oliveira U."/>
            <person name="Santos F.R."/>
            <person name="Vidigal T.H.D.A."/>
            <person name="Brescovit A.D."/>
            <person name="Santos A.J."/>
        </authorList>
    </citation>
    <scope>NUCLEOTIDE SEQUENCE</scope>
    <source>
        <tissue evidence="2">Shoot tissue taken approximately 20 cm above the soil surface</tissue>
    </source>
</reference>
<evidence type="ECO:0000256" key="1">
    <source>
        <dbReference type="SAM" id="MobiDB-lite"/>
    </source>
</evidence>
<sequence>MSPVPLLPPSKHLSSATESSADNSSEPLPSNKGPAVGLQSTKMETFPLSG</sequence>
<accession>A0A0A9DRU0</accession>
<name>A0A0A9DRU0_ARUDO</name>
<dbReference type="AlphaFoldDB" id="A0A0A9DRU0"/>
<organism evidence="2">
    <name type="scientific">Arundo donax</name>
    <name type="common">Giant reed</name>
    <name type="synonym">Donax arundinaceus</name>
    <dbReference type="NCBI Taxonomy" id="35708"/>
    <lineage>
        <taxon>Eukaryota</taxon>
        <taxon>Viridiplantae</taxon>
        <taxon>Streptophyta</taxon>
        <taxon>Embryophyta</taxon>
        <taxon>Tracheophyta</taxon>
        <taxon>Spermatophyta</taxon>
        <taxon>Magnoliopsida</taxon>
        <taxon>Liliopsida</taxon>
        <taxon>Poales</taxon>
        <taxon>Poaceae</taxon>
        <taxon>PACMAD clade</taxon>
        <taxon>Arundinoideae</taxon>
        <taxon>Arundineae</taxon>
        <taxon>Arundo</taxon>
    </lineage>
</organism>
<dbReference type="EMBL" id="GBRH01208487">
    <property type="protein sequence ID" value="JAD89408.1"/>
    <property type="molecule type" value="Transcribed_RNA"/>
</dbReference>
<feature type="region of interest" description="Disordered" evidence="1">
    <location>
        <begin position="1"/>
        <end position="50"/>
    </location>
</feature>
<feature type="compositionally biased region" description="Low complexity" evidence="1">
    <location>
        <begin position="14"/>
        <end position="26"/>
    </location>
</feature>
<protein>
    <submittedName>
        <fullName evidence="2">Uncharacterized protein</fullName>
    </submittedName>
</protein>
<reference evidence="2" key="2">
    <citation type="journal article" date="2015" name="Data Brief">
        <title>Shoot transcriptome of the giant reed, Arundo donax.</title>
        <authorList>
            <person name="Barrero R.A."/>
            <person name="Guerrero F.D."/>
            <person name="Moolhuijzen P."/>
            <person name="Goolsby J.A."/>
            <person name="Tidwell J."/>
            <person name="Bellgard S.E."/>
            <person name="Bellgard M.I."/>
        </authorList>
    </citation>
    <scope>NUCLEOTIDE SEQUENCE</scope>
    <source>
        <tissue evidence="2">Shoot tissue taken approximately 20 cm above the soil surface</tissue>
    </source>
</reference>
<proteinExistence type="predicted"/>
<evidence type="ECO:0000313" key="2">
    <source>
        <dbReference type="EMBL" id="JAD89408.1"/>
    </source>
</evidence>